<comment type="caution">
    <text evidence="1">The sequence shown here is derived from an EMBL/GenBank/DDBJ whole genome shotgun (WGS) entry which is preliminary data.</text>
</comment>
<organism evidence="1 2">
    <name type="scientific">Catharanthus roseus</name>
    <name type="common">Madagascar periwinkle</name>
    <name type="synonym">Vinca rosea</name>
    <dbReference type="NCBI Taxonomy" id="4058"/>
    <lineage>
        <taxon>Eukaryota</taxon>
        <taxon>Viridiplantae</taxon>
        <taxon>Streptophyta</taxon>
        <taxon>Embryophyta</taxon>
        <taxon>Tracheophyta</taxon>
        <taxon>Spermatophyta</taxon>
        <taxon>Magnoliopsida</taxon>
        <taxon>eudicotyledons</taxon>
        <taxon>Gunneridae</taxon>
        <taxon>Pentapetalae</taxon>
        <taxon>asterids</taxon>
        <taxon>lamiids</taxon>
        <taxon>Gentianales</taxon>
        <taxon>Apocynaceae</taxon>
        <taxon>Rauvolfioideae</taxon>
        <taxon>Vinceae</taxon>
        <taxon>Catharanthinae</taxon>
        <taxon>Catharanthus</taxon>
    </lineage>
</organism>
<name>A0ACC0B369_CATRO</name>
<gene>
    <name evidence="1" type="ORF">M9H77_16953</name>
</gene>
<evidence type="ECO:0000313" key="2">
    <source>
        <dbReference type="Proteomes" id="UP001060085"/>
    </source>
</evidence>
<proteinExistence type="predicted"/>
<accession>A0ACC0B369</accession>
<evidence type="ECO:0000313" key="1">
    <source>
        <dbReference type="EMBL" id="KAI5667100.1"/>
    </source>
</evidence>
<sequence>MEEGKMPDSHLTSAAAFVEGGIQDACDDACSICLESFCDSNPSTVTNCKHEFHLQCVLEWCQRSSKCPMCWQPISLKDPSSQELLDAVEHEREIRMNPPRNTIIFHHPTLGDFELQHLPVSAAESELEERIIQHLAAAASMGRARHLARRDGQRSRSSAQGRPQLLVFSTHPNASPTAGSPTLGVSDGSVPAMGPGGSTSPLITIGGDSSQLLSTSPVQADQVSASASGSSRAATQHEPSNRRSPTQSSPTSQDRAGPSDFQTFSESLKSRLSAMSLRYKESITKSTRGWKERFFSRSASPQDLGSDVRRDAGPGVIDHPETRESNRTEVASISNSQEDSLFCGENDHPPAENSSNRSLTEGNVQTPCPTSSGPN</sequence>
<keyword evidence="2" id="KW-1185">Reference proteome</keyword>
<dbReference type="EMBL" id="CM044704">
    <property type="protein sequence ID" value="KAI5667100.1"/>
    <property type="molecule type" value="Genomic_DNA"/>
</dbReference>
<protein>
    <submittedName>
        <fullName evidence="1">Uncharacterized protein</fullName>
    </submittedName>
</protein>
<reference evidence="2" key="1">
    <citation type="journal article" date="2023" name="Nat. Plants">
        <title>Single-cell RNA sequencing provides a high-resolution roadmap for understanding the multicellular compartmentation of specialized metabolism.</title>
        <authorList>
            <person name="Sun S."/>
            <person name="Shen X."/>
            <person name="Li Y."/>
            <person name="Li Y."/>
            <person name="Wang S."/>
            <person name="Li R."/>
            <person name="Zhang H."/>
            <person name="Shen G."/>
            <person name="Guo B."/>
            <person name="Wei J."/>
            <person name="Xu J."/>
            <person name="St-Pierre B."/>
            <person name="Chen S."/>
            <person name="Sun C."/>
        </authorList>
    </citation>
    <scope>NUCLEOTIDE SEQUENCE [LARGE SCALE GENOMIC DNA]</scope>
</reference>
<dbReference type="Proteomes" id="UP001060085">
    <property type="component" value="Linkage Group LG04"/>
</dbReference>